<name>M5FZR4_DACPD</name>
<protein>
    <submittedName>
        <fullName evidence="1">Uncharacterized protein</fullName>
    </submittedName>
</protein>
<dbReference type="PANTHER" id="PTHR31912">
    <property type="entry name" value="IP13529P"/>
    <property type="match status" value="1"/>
</dbReference>
<gene>
    <name evidence="1" type="ORF">DACRYDRAFT_16097</name>
</gene>
<evidence type="ECO:0000313" key="2">
    <source>
        <dbReference type="Proteomes" id="UP000030653"/>
    </source>
</evidence>
<sequence>MQFYPVVGSTELREFWHGSLWAYKSSDACMTPMLQHESRPWFVDELVMCEDGNFFLPKRWVQIGSVNGEMGAFGHNIRLELIGPFSPIGESYIVPSVLHPDLAVRKFRLAKTFTYNWYELKDYIATGVLSFEEQYSELACRMPNPWRQKANGRHVYSLPLMIWEDDVSGNRSKQWYKHYNVCASNLAMPRQDMEVSSNILFLGTSPHATALELMEGLVIMLEELNLDGREAFDAVVEAPVLFTAWIAVLAGDNPMQSDLCSHRGLRANHFCRQCHAGGSQEFKRTPEGYASLFKTLAQCMPFILWDLVSADVLEAWVVIGLAGALLWQYDIEVKETYLDELRLAVTTLVHAMARLNPIKMISKPKMHILLHIVDNVRRFGPAVGFATERYESYNSVFRTRSVNSNHQAPSRDIATSFAHLDRVTHIINGRRWQDKQTGEYRAASPALLAELTVLRPLMKAIGCLVDEAPDARGFIQSSQPHSVIRLRDSAAHQHRPSLRGGDSRVSRGQSMIALNGDKVPVGAFVIFFSSVRRDKGLARVTEMLIPDTQDPAASGLPRPGMILLEIFGIGSPHESLGCPRLVSTGDFQVCIPQTSNRRSCAASMSSTTVLWEGVDRWTFDHDCKNEK</sequence>
<proteinExistence type="predicted"/>
<dbReference type="AlphaFoldDB" id="M5FZR4"/>
<dbReference type="RefSeq" id="XP_040628277.1">
    <property type="nucleotide sequence ID" value="XM_040771162.1"/>
</dbReference>
<keyword evidence="2" id="KW-1185">Reference proteome</keyword>
<dbReference type="PANTHER" id="PTHR31912:SF34">
    <property type="entry name" value="NOTOCHORD-RELATED PROTEIN"/>
    <property type="match status" value="1"/>
</dbReference>
<reference evidence="1 2" key="1">
    <citation type="journal article" date="2012" name="Science">
        <title>The Paleozoic origin of enzymatic lignin decomposition reconstructed from 31 fungal genomes.</title>
        <authorList>
            <person name="Floudas D."/>
            <person name="Binder M."/>
            <person name="Riley R."/>
            <person name="Barry K."/>
            <person name="Blanchette R.A."/>
            <person name="Henrissat B."/>
            <person name="Martinez A.T."/>
            <person name="Otillar R."/>
            <person name="Spatafora J.W."/>
            <person name="Yadav J.S."/>
            <person name="Aerts A."/>
            <person name="Benoit I."/>
            <person name="Boyd A."/>
            <person name="Carlson A."/>
            <person name="Copeland A."/>
            <person name="Coutinho P.M."/>
            <person name="de Vries R.P."/>
            <person name="Ferreira P."/>
            <person name="Findley K."/>
            <person name="Foster B."/>
            <person name="Gaskell J."/>
            <person name="Glotzer D."/>
            <person name="Gorecki P."/>
            <person name="Heitman J."/>
            <person name="Hesse C."/>
            <person name="Hori C."/>
            <person name="Igarashi K."/>
            <person name="Jurgens J.A."/>
            <person name="Kallen N."/>
            <person name="Kersten P."/>
            <person name="Kohler A."/>
            <person name="Kuees U."/>
            <person name="Kumar T.K.A."/>
            <person name="Kuo A."/>
            <person name="LaButti K."/>
            <person name="Larrondo L.F."/>
            <person name="Lindquist E."/>
            <person name="Ling A."/>
            <person name="Lombard V."/>
            <person name="Lucas S."/>
            <person name="Lundell T."/>
            <person name="Martin R."/>
            <person name="McLaughlin D.J."/>
            <person name="Morgenstern I."/>
            <person name="Morin E."/>
            <person name="Murat C."/>
            <person name="Nagy L.G."/>
            <person name="Nolan M."/>
            <person name="Ohm R.A."/>
            <person name="Patyshakuliyeva A."/>
            <person name="Rokas A."/>
            <person name="Ruiz-Duenas F.J."/>
            <person name="Sabat G."/>
            <person name="Salamov A."/>
            <person name="Samejima M."/>
            <person name="Schmutz J."/>
            <person name="Slot J.C."/>
            <person name="St John F."/>
            <person name="Stenlid J."/>
            <person name="Sun H."/>
            <person name="Sun S."/>
            <person name="Syed K."/>
            <person name="Tsang A."/>
            <person name="Wiebenga A."/>
            <person name="Young D."/>
            <person name="Pisabarro A."/>
            <person name="Eastwood D.C."/>
            <person name="Martin F."/>
            <person name="Cullen D."/>
            <person name="Grigoriev I.V."/>
            <person name="Hibbett D.S."/>
        </authorList>
    </citation>
    <scope>NUCLEOTIDE SEQUENCE [LARGE SCALE GENOMIC DNA]</scope>
    <source>
        <strain evidence="1 2">DJM-731 SS1</strain>
    </source>
</reference>
<dbReference type="EMBL" id="JH795864">
    <property type="protein sequence ID" value="EJU01380.1"/>
    <property type="molecule type" value="Genomic_DNA"/>
</dbReference>
<dbReference type="GeneID" id="63686224"/>
<dbReference type="Proteomes" id="UP000030653">
    <property type="component" value="Unassembled WGS sequence"/>
</dbReference>
<organism evidence="1 2">
    <name type="scientific">Dacryopinax primogenitus (strain DJM 731)</name>
    <name type="common">Brown rot fungus</name>
    <dbReference type="NCBI Taxonomy" id="1858805"/>
    <lineage>
        <taxon>Eukaryota</taxon>
        <taxon>Fungi</taxon>
        <taxon>Dikarya</taxon>
        <taxon>Basidiomycota</taxon>
        <taxon>Agaricomycotina</taxon>
        <taxon>Dacrymycetes</taxon>
        <taxon>Dacrymycetales</taxon>
        <taxon>Dacrymycetaceae</taxon>
        <taxon>Dacryopinax</taxon>
    </lineage>
</organism>
<evidence type="ECO:0000313" key="1">
    <source>
        <dbReference type="EMBL" id="EJU01380.1"/>
    </source>
</evidence>
<accession>M5FZR4</accession>
<dbReference type="HOGENOM" id="CLU_004591_2_0_1"/>
<dbReference type="OrthoDB" id="2246127at2759"/>
<dbReference type="STRING" id="1858805.M5FZR4"/>